<dbReference type="EMBL" id="JAKRRY010000011">
    <property type="protein sequence ID" value="MCW8346341.1"/>
    <property type="molecule type" value="Genomic_DNA"/>
</dbReference>
<sequence>MSDNLKKVNKFLTAIGCRDLKAISSVCRDDFVYEVASKSIEFNTLKGDEAFLFLSVMSGEFYQDMTFDYQIIRSVETLELMVVE</sequence>
<name>A0A9X3HWF4_9VIBR</name>
<proteinExistence type="predicted"/>
<comment type="caution">
    <text evidence="1">The sequence shown here is derived from an EMBL/GenBank/DDBJ whole genome shotgun (WGS) entry which is preliminary data.</text>
</comment>
<accession>A0A9X3HWF4</accession>
<reference evidence="1" key="1">
    <citation type="submission" date="2022-02" db="EMBL/GenBank/DDBJ databases">
        <title>Vibrio sp. nov, a new bacterium isolated from seawater.</title>
        <authorList>
            <person name="Yuan Y."/>
        </authorList>
    </citation>
    <scope>NUCLEOTIDE SEQUENCE</scope>
    <source>
        <strain evidence="1">ZSDZ65</strain>
    </source>
</reference>
<gene>
    <name evidence="1" type="ORF">MD535_10045</name>
</gene>
<keyword evidence="2" id="KW-1185">Reference proteome</keyword>
<dbReference type="Proteomes" id="UP001155587">
    <property type="component" value="Unassembled WGS sequence"/>
</dbReference>
<dbReference type="RefSeq" id="WP_265674907.1">
    <property type="nucleotide sequence ID" value="NZ_JAKRRY010000011.1"/>
</dbReference>
<organism evidence="1 2">
    <name type="scientific">Vibrio qingdaonensis</name>
    <dbReference type="NCBI Taxonomy" id="2829491"/>
    <lineage>
        <taxon>Bacteria</taxon>
        <taxon>Pseudomonadati</taxon>
        <taxon>Pseudomonadota</taxon>
        <taxon>Gammaproteobacteria</taxon>
        <taxon>Vibrionales</taxon>
        <taxon>Vibrionaceae</taxon>
        <taxon>Vibrio</taxon>
    </lineage>
</organism>
<evidence type="ECO:0000313" key="2">
    <source>
        <dbReference type="Proteomes" id="UP001155587"/>
    </source>
</evidence>
<evidence type="ECO:0000313" key="1">
    <source>
        <dbReference type="EMBL" id="MCW8346341.1"/>
    </source>
</evidence>
<dbReference type="SUPFAM" id="SSF54427">
    <property type="entry name" value="NTF2-like"/>
    <property type="match status" value="1"/>
</dbReference>
<dbReference type="AlphaFoldDB" id="A0A9X3HWF4"/>
<feature type="non-terminal residue" evidence="1">
    <location>
        <position position="84"/>
    </location>
</feature>
<dbReference type="InterPro" id="IPR032710">
    <property type="entry name" value="NTF2-like_dom_sf"/>
</dbReference>
<dbReference type="Gene3D" id="3.10.450.50">
    <property type="match status" value="1"/>
</dbReference>
<protein>
    <submittedName>
        <fullName evidence="1">Uncharacterized protein</fullName>
    </submittedName>
</protein>